<evidence type="ECO:0000256" key="1">
    <source>
        <dbReference type="ARBA" id="ARBA00004141"/>
    </source>
</evidence>
<comment type="similarity">
    <text evidence="2">Belongs to the ZIP transporter (TC 2.A.5) family.</text>
</comment>
<dbReference type="InterPro" id="IPR050799">
    <property type="entry name" value="ZIP_Transporter"/>
</dbReference>
<evidence type="ECO:0000256" key="5">
    <source>
        <dbReference type="ARBA" id="ARBA00023136"/>
    </source>
</evidence>
<organism evidence="7">
    <name type="scientific">Rhipicephalus appendiculatus</name>
    <name type="common">Brown ear tick</name>
    <dbReference type="NCBI Taxonomy" id="34631"/>
    <lineage>
        <taxon>Eukaryota</taxon>
        <taxon>Metazoa</taxon>
        <taxon>Ecdysozoa</taxon>
        <taxon>Arthropoda</taxon>
        <taxon>Chelicerata</taxon>
        <taxon>Arachnida</taxon>
        <taxon>Acari</taxon>
        <taxon>Parasitiformes</taxon>
        <taxon>Ixodida</taxon>
        <taxon>Ixodoidea</taxon>
        <taxon>Ixodidae</taxon>
        <taxon>Rhipicephalinae</taxon>
        <taxon>Rhipicephalus</taxon>
        <taxon>Rhipicephalus</taxon>
    </lineage>
</organism>
<feature type="transmembrane region" description="Helical" evidence="6">
    <location>
        <begin position="220"/>
        <end position="240"/>
    </location>
</feature>
<dbReference type="GO" id="GO:0005385">
    <property type="term" value="F:zinc ion transmembrane transporter activity"/>
    <property type="evidence" value="ECO:0007669"/>
    <property type="project" value="TreeGrafter"/>
</dbReference>
<dbReference type="Pfam" id="PF02535">
    <property type="entry name" value="Zip"/>
    <property type="match status" value="1"/>
</dbReference>
<evidence type="ECO:0000256" key="4">
    <source>
        <dbReference type="ARBA" id="ARBA00022989"/>
    </source>
</evidence>
<dbReference type="PANTHER" id="PTHR12191">
    <property type="entry name" value="SOLUTE CARRIER FAMILY 39"/>
    <property type="match status" value="1"/>
</dbReference>
<protein>
    <submittedName>
        <fullName evidence="7">Zinc transporter ZIP14</fullName>
    </submittedName>
</protein>
<keyword evidence="3 6" id="KW-0812">Transmembrane</keyword>
<accession>A0A131YLI9</accession>
<evidence type="ECO:0000313" key="7">
    <source>
        <dbReference type="EMBL" id="JAP80169.1"/>
    </source>
</evidence>
<keyword evidence="4 6" id="KW-1133">Transmembrane helix</keyword>
<dbReference type="EMBL" id="GEDV01008388">
    <property type="protein sequence ID" value="JAP80169.1"/>
    <property type="molecule type" value="Transcribed_RNA"/>
</dbReference>
<comment type="subcellular location">
    <subcellularLocation>
        <location evidence="1">Membrane</location>
        <topology evidence="1">Multi-pass membrane protein</topology>
    </subcellularLocation>
</comment>
<feature type="transmembrane region" description="Helical" evidence="6">
    <location>
        <begin position="472"/>
        <end position="491"/>
    </location>
</feature>
<name>A0A131YLI9_RHIAP</name>
<evidence type="ECO:0000256" key="6">
    <source>
        <dbReference type="SAM" id="Phobius"/>
    </source>
</evidence>
<dbReference type="GO" id="GO:0140410">
    <property type="term" value="F:monoatomic cation:bicarbonate symporter activity"/>
    <property type="evidence" value="ECO:0007669"/>
    <property type="project" value="TreeGrafter"/>
</dbReference>
<feature type="transmembrane region" description="Helical" evidence="6">
    <location>
        <begin position="255"/>
        <end position="272"/>
    </location>
</feature>
<dbReference type="AlphaFoldDB" id="A0A131YLI9"/>
<proteinExistence type="inferred from homology"/>
<dbReference type="InterPro" id="IPR003689">
    <property type="entry name" value="ZIP"/>
</dbReference>
<dbReference type="PANTHER" id="PTHR12191:SF37">
    <property type="entry name" value="ZINC TRANSPORTER FOI"/>
    <property type="match status" value="1"/>
</dbReference>
<feature type="transmembrane region" description="Helical" evidence="6">
    <location>
        <begin position="430"/>
        <end position="451"/>
    </location>
</feature>
<keyword evidence="5 6" id="KW-0472">Membrane</keyword>
<sequence>MLQWACAHWRTAASCVRRRRQHPSTDPHRASNYGVHQQYSHVPLTLLLVLCSFQLANAATELEDVTKLAELALRRYEPSIYNKLTGNVSEMLVSLLNSLRSSRLSHRFEAVNCSPPFNGSALCEEGAECLPVGDLLQLFPEAAEQSMAEALVRLCPVLLFQMQHRSCDFTPPASPRGKTRPTPAQVWGFGMLAVLIISCCSLAGLVIVPFLSHALYHRMLMVFEGLAVGSLLGSAVFHLIPQAFNLLGQDREHDYLWKSLIVFVGVYLFYLSDKVMRFIADYRQRRSDSEISFGHALSNGCVLELSSGDSPVRKNTLATAEPLQAHNHDHGIKAGDGIAAVAWMIIFGDGMHNFIDGLSIGAAFSESLLAGASISVAVVCEEFPHELGDFAVLLSAGMSTRQAVAYNFLSALTCFLGLGVGILVGDLTEGAPHIFALAAGMFLYISLVAMMGELNEALDAASKEGFVASVKLFLLQNVGIGVGVALLFLMAKYSEKINFEYFSSLPAGVSLAAASFGGTHDDARAVFGGLGM</sequence>
<evidence type="ECO:0000256" key="3">
    <source>
        <dbReference type="ARBA" id="ARBA00022692"/>
    </source>
</evidence>
<evidence type="ECO:0000256" key="2">
    <source>
        <dbReference type="ARBA" id="ARBA00006939"/>
    </source>
</evidence>
<dbReference type="GO" id="GO:0030003">
    <property type="term" value="P:intracellular monoatomic cation homeostasis"/>
    <property type="evidence" value="ECO:0007669"/>
    <property type="project" value="TreeGrafter"/>
</dbReference>
<feature type="transmembrane region" description="Helical" evidence="6">
    <location>
        <begin position="186"/>
        <end position="208"/>
    </location>
</feature>
<feature type="transmembrane region" description="Helical" evidence="6">
    <location>
        <begin position="404"/>
        <end position="424"/>
    </location>
</feature>
<dbReference type="GO" id="GO:0005886">
    <property type="term" value="C:plasma membrane"/>
    <property type="evidence" value="ECO:0007669"/>
    <property type="project" value="TreeGrafter"/>
</dbReference>
<dbReference type="GO" id="GO:0071578">
    <property type="term" value="P:zinc ion import across plasma membrane"/>
    <property type="evidence" value="ECO:0007669"/>
    <property type="project" value="TreeGrafter"/>
</dbReference>
<reference evidence="7" key="1">
    <citation type="journal article" date="2016" name="Ticks Tick Borne Dis.">
        <title>De novo assembly and annotation of the salivary gland transcriptome of Rhipicephalus appendiculatus male and female ticks during blood feeding.</title>
        <authorList>
            <person name="de Castro M.H."/>
            <person name="de Klerk D."/>
            <person name="Pienaar R."/>
            <person name="Latif A.A."/>
            <person name="Rees D.J."/>
            <person name="Mans B.J."/>
        </authorList>
    </citation>
    <scope>NUCLEOTIDE SEQUENCE</scope>
    <source>
        <tissue evidence="7">Salivary glands</tissue>
    </source>
</reference>